<feature type="transmembrane region" description="Helical" evidence="1">
    <location>
        <begin position="20"/>
        <end position="40"/>
    </location>
</feature>
<name>A0ABS5VI98_9MICO</name>
<evidence type="ECO:0000256" key="1">
    <source>
        <dbReference type="SAM" id="Phobius"/>
    </source>
</evidence>
<sequence>MTAGATSERRTGWTSARRICAFWATAALGVLPAWGSWMWLYLASDEDARGTAHDRSWPNAAVLSLGGIPLLIAHVVGLAVLVTLAARARRSMGSAAALGVIVLLGDSLIGLGLSLLLTGGQVVVTPQPFQP</sequence>
<dbReference type="EMBL" id="JAHEWS010000028">
    <property type="protein sequence ID" value="MBT1589204.1"/>
    <property type="molecule type" value="Genomic_DNA"/>
</dbReference>
<comment type="caution">
    <text evidence="2">The sequence shown here is derived from an EMBL/GenBank/DDBJ whole genome shotgun (WGS) entry which is preliminary data.</text>
</comment>
<organism evidence="2 3">
    <name type="scientific">Curtobacterium aurantiacum</name>
    <dbReference type="NCBI Taxonomy" id="3236919"/>
    <lineage>
        <taxon>Bacteria</taxon>
        <taxon>Bacillati</taxon>
        <taxon>Actinomycetota</taxon>
        <taxon>Actinomycetes</taxon>
        <taxon>Micrococcales</taxon>
        <taxon>Microbacteriaceae</taxon>
        <taxon>Curtobacterium</taxon>
    </lineage>
</organism>
<evidence type="ECO:0000313" key="3">
    <source>
        <dbReference type="Proteomes" id="UP001519641"/>
    </source>
</evidence>
<evidence type="ECO:0008006" key="4">
    <source>
        <dbReference type="Google" id="ProtNLM"/>
    </source>
</evidence>
<keyword evidence="1" id="KW-0472">Membrane</keyword>
<keyword evidence="1" id="KW-1133">Transmembrane helix</keyword>
<feature type="transmembrane region" description="Helical" evidence="1">
    <location>
        <begin position="60"/>
        <end position="84"/>
    </location>
</feature>
<protein>
    <recommendedName>
        <fullName evidence="4">DUF4190 domain-containing protein</fullName>
    </recommendedName>
</protein>
<evidence type="ECO:0000313" key="2">
    <source>
        <dbReference type="EMBL" id="MBT1589204.1"/>
    </source>
</evidence>
<dbReference type="Proteomes" id="UP001519641">
    <property type="component" value="Unassembled WGS sequence"/>
</dbReference>
<proteinExistence type="predicted"/>
<gene>
    <name evidence="2" type="ORF">KK097_15410</name>
</gene>
<keyword evidence="3" id="KW-1185">Reference proteome</keyword>
<dbReference type="RefSeq" id="WP_214531233.1">
    <property type="nucleotide sequence ID" value="NZ_JAHEWN010000001.1"/>
</dbReference>
<accession>A0ABS5VI98</accession>
<reference evidence="2 3" key="1">
    <citation type="submission" date="2021-05" db="EMBL/GenBank/DDBJ databases">
        <title>Whole genome sequence of Curtobacterium flaccumfaciens pv. flaccumfaciens strain CFBP 8819.</title>
        <authorList>
            <person name="Osdaghi E."/>
            <person name="Taghouti G."/>
            <person name="Portier P."/>
            <person name="Fazliarab A."/>
            <person name="Taghavi S.M."/>
            <person name="Briand M."/>
            <person name="Le-Saux M."/>
            <person name="Jacques M.-A."/>
        </authorList>
    </citation>
    <scope>NUCLEOTIDE SEQUENCE [LARGE SCALE GENOMIC DNA]</scope>
    <source>
        <strain evidence="2 3">CFBP 8819</strain>
    </source>
</reference>
<feature type="transmembrane region" description="Helical" evidence="1">
    <location>
        <begin position="96"/>
        <end position="117"/>
    </location>
</feature>
<keyword evidence="1" id="KW-0812">Transmembrane</keyword>